<proteinExistence type="predicted"/>
<keyword evidence="2" id="KW-1185">Reference proteome</keyword>
<organism evidence="1 2">
    <name type="scientific">Arachis hypogaea</name>
    <name type="common">Peanut</name>
    <dbReference type="NCBI Taxonomy" id="3818"/>
    <lineage>
        <taxon>Eukaryota</taxon>
        <taxon>Viridiplantae</taxon>
        <taxon>Streptophyta</taxon>
        <taxon>Embryophyta</taxon>
        <taxon>Tracheophyta</taxon>
        <taxon>Spermatophyta</taxon>
        <taxon>Magnoliopsida</taxon>
        <taxon>eudicotyledons</taxon>
        <taxon>Gunneridae</taxon>
        <taxon>Pentapetalae</taxon>
        <taxon>rosids</taxon>
        <taxon>fabids</taxon>
        <taxon>Fabales</taxon>
        <taxon>Fabaceae</taxon>
        <taxon>Papilionoideae</taxon>
        <taxon>50 kb inversion clade</taxon>
        <taxon>dalbergioids sensu lato</taxon>
        <taxon>Dalbergieae</taxon>
        <taxon>Pterocarpus clade</taxon>
        <taxon>Arachis</taxon>
    </lineage>
</organism>
<gene>
    <name evidence="1" type="ORF">Ahy_B07g086983</name>
</gene>
<dbReference type="Proteomes" id="UP000289738">
    <property type="component" value="Chromosome B07"/>
</dbReference>
<sequence length="71" mass="8378">MSNVFSPSELIGLFRAEREGCSLEESFSKSCSPRSYRLVERSERERCFGENDIRWYRIQKANTAFKVKTTY</sequence>
<name>A0A444YB42_ARAHY</name>
<dbReference type="EMBL" id="SDMP01000017">
    <property type="protein sequence ID" value="RYQ99115.1"/>
    <property type="molecule type" value="Genomic_DNA"/>
</dbReference>
<evidence type="ECO:0000313" key="2">
    <source>
        <dbReference type="Proteomes" id="UP000289738"/>
    </source>
</evidence>
<reference evidence="1 2" key="1">
    <citation type="submission" date="2019-01" db="EMBL/GenBank/DDBJ databases">
        <title>Sequencing of cultivated peanut Arachis hypogaea provides insights into genome evolution and oil improvement.</title>
        <authorList>
            <person name="Chen X."/>
        </authorList>
    </citation>
    <scope>NUCLEOTIDE SEQUENCE [LARGE SCALE GENOMIC DNA]</scope>
    <source>
        <strain evidence="2">cv. Fuhuasheng</strain>
        <tissue evidence="1">Leaves</tissue>
    </source>
</reference>
<comment type="caution">
    <text evidence="1">The sequence shown here is derived from an EMBL/GenBank/DDBJ whole genome shotgun (WGS) entry which is preliminary data.</text>
</comment>
<dbReference type="Gramene" id="arahy.Tifrunner.gnm2.ann2.Ah17g184200.1">
    <property type="protein sequence ID" value="arahy.Tifrunner.gnm2.ann2.Ah17g184200.1-CDS"/>
    <property type="gene ID" value="arahy.Tifrunner.gnm2.ann2.Ah17g184200"/>
</dbReference>
<accession>A0A444YB42</accession>
<dbReference type="AlphaFoldDB" id="A0A444YB42"/>
<protein>
    <submittedName>
        <fullName evidence="1">Uncharacterized protein</fullName>
    </submittedName>
</protein>
<evidence type="ECO:0000313" key="1">
    <source>
        <dbReference type="EMBL" id="RYQ99115.1"/>
    </source>
</evidence>